<dbReference type="InterPro" id="IPR036520">
    <property type="entry name" value="UPF0759_sf"/>
</dbReference>
<dbReference type="Proteomes" id="UP000244013">
    <property type="component" value="Unassembled WGS sequence"/>
</dbReference>
<dbReference type="Gene3D" id="3.20.20.410">
    <property type="entry name" value="Protein of unknown function UPF0759"/>
    <property type="match status" value="1"/>
</dbReference>
<comment type="caution">
    <text evidence="1">The sequence shown here is derived from an EMBL/GenBank/DDBJ whole genome shotgun (WGS) entry which is preliminary data.</text>
</comment>
<name>A0A2T5U9D3_9SPHN</name>
<evidence type="ECO:0000313" key="1">
    <source>
        <dbReference type="EMBL" id="PTW48110.1"/>
    </source>
</evidence>
<dbReference type="SUPFAM" id="SSF117396">
    <property type="entry name" value="TM1631-like"/>
    <property type="match status" value="1"/>
</dbReference>
<reference evidence="1 2" key="1">
    <citation type="submission" date="2018-04" db="EMBL/GenBank/DDBJ databases">
        <title>Genomic Encyclopedia of Type Strains, Phase III (KMG-III): the genomes of soil and plant-associated and newly described type strains.</title>
        <authorList>
            <person name="Whitman W."/>
        </authorList>
    </citation>
    <scope>NUCLEOTIDE SEQUENCE [LARGE SCALE GENOMIC DNA]</scope>
    <source>
        <strain evidence="1 2">MA-olki</strain>
    </source>
</reference>
<sequence length="251" mass="27482">MTERVCVIGTAGWSIPAADRPNFPETGTALQRYATVMHGVEVNSSFHRPHRQSTWARWATSVPDDFRFAAKIPKSISHDLRLHAAAAPLDRFLDEVSGLGGKLALLLLQLPPSLAFDHATVTRFLADVGERTDTSIVCEPRHASWFEPDVDSLLATQKVARIAADPARIPAAARPGGWRGLTYYRLHGSPDMYRTAYGLDRLRDYARLIAEDRAAGRLAWCMFDNTAASAALGDALQLTELVDASSDDRAG</sequence>
<accession>A0A2T5U9D3</accession>
<protein>
    <submittedName>
        <fullName evidence="1">Uncharacterized protein YecE (DUF72 family)</fullName>
    </submittedName>
</protein>
<dbReference type="OrthoDB" id="9780310at2"/>
<dbReference type="AlphaFoldDB" id="A0A2T5U9D3"/>
<dbReference type="PANTHER" id="PTHR30348">
    <property type="entry name" value="UNCHARACTERIZED PROTEIN YECE"/>
    <property type="match status" value="1"/>
</dbReference>
<dbReference type="InterPro" id="IPR002763">
    <property type="entry name" value="DUF72"/>
</dbReference>
<dbReference type="PANTHER" id="PTHR30348:SF14">
    <property type="entry name" value="BLR8050 PROTEIN"/>
    <property type="match status" value="1"/>
</dbReference>
<gene>
    <name evidence="1" type="ORF">C8J25_102199</name>
</gene>
<proteinExistence type="predicted"/>
<dbReference type="EMBL" id="QAYE01000002">
    <property type="protein sequence ID" value="PTW48110.1"/>
    <property type="molecule type" value="Genomic_DNA"/>
</dbReference>
<dbReference type="Pfam" id="PF01904">
    <property type="entry name" value="DUF72"/>
    <property type="match status" value="1"/>
</dbReference>
<evidence type="ECO:0000313" key="2">
    <source>
        <dbReference type="Proteomes" id="UP000244013"/>
    </source>
</evidence>
<organism evidence="1 2">
    <name type="scientific">Sphingomonas faeni</name>
    <dbReference type="NCBI Taxonomy" id="185950"/>
    <lineage>
        <taxon>Bacteria</taxon>
        <taxon>Pseudomonadati</taxon>
        <taxon>Pseudomonadota</taxon>
        <taxon>Alphaproteobacteria</taxon>
        <taxon>Sphingomonadales</taxon>
        <taxon>Sphingomonadaceae</taxon>
        <taxon>Sphingomonas</taxon>
    </lineage>
</organism>